<accession>A0A518ENJ9</accession>
<reference evidence="2 3" key="1">
    <citation type="submission" date="2019-02" db="EMBL/GenBank/DDBJ databases">
        <title>Deep-cultivation of Planctomycetes and their phenomic and genomic characterization uncovers novel biology.</title>
        <authorList>
            <person name="Wiegand S."/>
            <person name="Jogler M."/>
            <person name="Boedeker C."/>
            <person name="Pinto D."/>
            <person name="Vollmers J."/>
            <person name="Rivas-Marin E."/>
            <person name="Kohn T."/>
            <person name="Peeters S.H."/>
            <person name="Heuer A."/>
            <person name="Rast P."/>
            <person name="Oberbeckmann S."/>
            <person name="Bunk B."/>
            <person name="Jeske O."/>
            <person name="Meyerdierks A."/>
            <person name="Storesund J.E."/>
            <person name="Kallscheuer N."/>
            <person name="Luecker S."/>
            <person name="Lage O.M."/>
            <person name="Pohl T."/>
            <person name="Merkel B.J."/>
            <person name="Hornburger P."/>
            <person name="Mueller R.-W."/>
            <person name="Bruemmer F."/>
            <person name="Labrenz M."/>
            <person name="Spormann A.M."/>
            <person name="Op den Camp H."/>
            <person name="Overmann J."/>
            <person name="Amann R."/>
            <person name="Jetten M.S.M."/>
            <person name="Mascher T."/>
            <person name="Medema M.H."/>
            <person name="Devos D.P."/>
            <person name="Kaster A.-K."/>
            <person name="Ovreas L."/>
            <person name="Rohde M."/>
            <person name="Galperin M.Y."/>
            <person name="Jogler C."/>
        </authorList>
    </citation>
    <scope>NUCLEOTIDE SEQUENCE [LARGE SCALE GENOMIC DNA]</scope>
    <source>
        <strain evidence="2 3">Poly30</strain>
    </source>
</reference>
<evidence type="ECO:0008006" key="4">
    <source>
        <dbReference type="Google" id="ProtNLM"/>
    </source>
</evidence>
<evidence type="ECO:0000313" key="2">
    <source>
        <dbReference type="EMBL" id="QDV05653.1"/>
    </source>
</evidence>
<dbReference type="AlphaFoldDB" id="A0A518ENJ9"/>
<feature type="signal peptide" evidence="1">
    <location>
        <begin position="1"/>
        <end position="20"/>
    </location>
</feature>
<sequence length="206" mass="23538" precursor="true">MSFKLLPTLLLCAVPLSAVGGPQREARTFERMLPSPEQILEHLDELGLPDDRIVEIREEARERRAEFSGLRATQAELQADLSAAMAGEPFDPVRIETAFERLLDVENQQKRLQLSGRLALMGELDAAQRERVRGAAVRMAELRVTLRDTIEEIRILGRELHDRGEPTQAIRERMRRIERQIRAGRLREADRASRDVVRHLQDALGH</sequence>
<organism evidence="2 3">
    <name type="scientific">Saltatorellus ferox</name>
    <dbReference type="NCBI Taxonomy" id="2528018"/>
    <lineage>
        <taxon>Bacteria</taxon>
        <taxon>Pseudomonadati</taxon>
        <taxon>Planctomycetota</taxon>
        <taxon>Planctomycetia</taxon>
        <taxon>Planctomycetia incertae sedis</taxon>
        <taxon>Saltatorellus</taxon>
    </lineage>
</organism>
<gene>
    <name evidence="2" type="ORF">Poly30_11520</name>
</gene>
<dbReference type="Pfam" id="PF13801">
    <property type="entry name" value="Metal_resist"/>
    <property type="match status" value="1"/>
</dbReference>
<name>A0A518ENJ9_9BACT</name>
<evidence type="ECO:0000313" key="3">
    <source>
        <dbReference type="Proteomes" id="UP000320390"/>
    </source>
</evidence>
<dbReference type="InterPro" id="IPR025961">
    <property type="entry name" value="Metal_resist"/>
</dbReference>
<evidence type="ECO:0000256" key="1">
    <source>
        <dbReference type="SAM" id="SignalP"/>
    </source>
</evidence>
<keyword evidence="1" id="KW-0732">Signal</keyword>
<proteinExistence type="predicted"/>
<dbReference type="Proteomes" id="UP000320390">
    <property type="component" value="Chromosome"/>
</dbReference>
<dbReference type="EMBL" id="CP036434">
    <property type="protein sequence ID" value="QDV05653.1"/>
    <property type="molecule type" value="Genomic_DNA"/>
</dbReference>
<protein>
    <recommendedName>
        <fullName evidence="4">LTXXQ motif protein</fullName>
    </recommendedName>
</protein>
<keyword evidence="3" id="KW-1185">Reference proteome</keyword>
<feature type="chain" id="PRO_5021719654" description="LTXXQ motif protein" evidence="1">
    <location>
        <begin position="21"/>
        <end position="206"/>
    </location>
</feature>